<dbReference type="PANTHER" id="PTHR30055:SF234">
    <property type="entry name" value="HTH-TYPE TRANSCRIPTIONAL REGULATOR BETI"/>
    <property type="match status" value="1"/>
</dbReference>
<keyword evidence="1" id="KW-0805">Transcription regulation</keyword>
<feature type="compositionally biased region" description="Basic and acidic residues" evidence="5">
    <location>
        <begin position="68"/>
        <end position="79"/>
    </location>
</feature>
<dbReference type="InterPro" id="IPR049445">
    <property type="entry name" value="TetR_SbtR-like_C"/>
</dbReference>
<reference evidence="7 8" key="1">
    <citation type="submission" date="2018-12" db="EMBL/GenBank/DDBJ databases">
        <title>Glycomyces sp. YIM 121974 draft genome.</title>
        <authorList>
            <person name="Li Q."/>
        </authorList>
    </citation>
    <scope>NUCLEOTIDE SEQUENCE [LARGE SCALE GENOMIC DNA]</scope>
    <source>
        <strain evidence="7 8">YIM 121974</strain>
    </source>
</reference>
<evidence type="ECO:0000256" key="2">
    <source>
        <dbReference type="ARBA" id="ARBA00023125"/>
    </source>
</evidence>
<dbReference type="SUPFAM" id="SSF48498">
    <property type="entry name" value="Tetracyclin repressor-like, C-terminal domain"/>
    <property type="match status" value="1"/>
</dbReference>
<feature type="DNA-binding region" description="H-T-H motif" evidence="4">
    <location>
        <begin position="151"/>
        <end position="170"/>
    </location>
</feature>
<dbReference type="InterPro" id="IPR009057">
    <property type="entry name" value="Homeodomain-like_sf"/>
</dbReference>
<dbReference type="GO" id="GO:0000976">
    <property type="term" value="F:transcription cis-regulatory region binding"/>
    <property type="evidence" value="ECO:0007669"/>
    <property type="project" value="TreeGrafter"/>
</dbReference>
<evidence type="ECO:0000256" key="3">
    <source>
        <dbReference type="ARBA" id="ARBA00023163"/>
    </source>
</evidence>
<feature type="domain" description="HTH tetR-type" evidence="6">
    <location>
        <begin position="129"/>
        <end position="188"/>
    </location>
</feature>
<feature type="region of interest" description="Disordered" evidence="5">
    <location>
        <begin position="41"/>
        <end position="79"/>
    </location>
</feature>
<dbReference type="PRINTS" id="PR00455">
    <property type="entry name" value="HTHTETR"/>
</dbReference>
<dbReference type="Pfam" id="PF00440">
    <property type="entry name" value="TetR_N"/>
    <property type="match status" value="1"/>
</dbReference>
<comment type="caution">
    <text evidence="7">The sequence shown here is derived from an EMBL/GenBank/DDBJ whole genome shotgun (WGS) entry which is preliminary data.</text>
</comment>
<accession>A0A426V1S7</accession>
<evidence type="ECO:0000313" key="8">
    <source>
        <dbReference type="Proteomes" id="UP000277256"/>
    </source>
</evidence>
<dbReference type="InterPro" id="IPR001647">
    <property type="entry name" value="HTH_TetR"/>
</dbReference>
<protein>
    <submittedName>
        <fullName evidence="7">TetR/AcrR family transcriptional regulator</fullName>
    </submittedName>
</protein>
<dbReference type="SUPFAM" id="SSF46689">
    <property type="entry name" value="Homeodomain-like"/>
    <property type="match status" value="1"/>
</dbReference>
<dbReference type="Gene3D" id="1.10.357.10">
    <property type="entry name" value="Tetracycline Repressor, domain 2"/>
    <property type="match status" value="1"/>
</dbReference>
<keyword evidence="3" id="KW-0804">Transcription</keyword>
<dbReference type="Pfam" id="PF21597">
    <property type="entry name" value="TetR_C_43"/>
    <property type="match status" value="1"/>
</dbReference>
<keyword evidence="8" id="KW-1185">Reference proteome</keyword>
<evidence type="ECO:0000256" key="4">
    <source>
        <dbReference type="PROSITE-ProRule" id="PRU00335"/>
    </source>
</evidence>
<dbReference type="Proteomes" id="UP000277256">
    <property type="component" value="Unassembled WGS sequence"/>
</dbReference>
<name>A0A426V1S7_9ACTN</name>
<dbReference type="InterPro" id="IPR050109">
    <property type="entry name" value="HTH-type_TetR-like_transc_reg"/>
</dbReference>
<dbReference type="AlphaFoldDB" id="A0A426V1S7"/>
<evidence type="ECO:0000256" key="1">
    <source>
        <dbReference type="ARBA" id="ARBA00023015"/>
    </source>
</evidence>
<dbReference type="InterPro" id="IPR036271">
    <property type="entry name" value="Tet_transcr_reg_TetR-rel_C_sf"/>
</dbReference>
<dbReference type="EMBL" id="RSEB01000002">
    <property type="protein sequence ID" value="RRS00822.1"/>
    <property type="molecule type" value="Genomic_DNA"/>
</dbReference>
<dbReference type="GO" id="GO:0003700">
    <property type="term" value="F:DNA-binding transcription factor activity"/>
    <property type="evidence" value="ECO:0007669"/>
    <property type="project" value="TreeGrafter"/>
</dbReference>
<organism evidence="7 8">
    <name type="scientific">Glycomyces terrestris</name>
    <dbReference type="NCBI Taxonomy" id="2493553"/>
    <lineage>
        <taxon>Bacteria</taxon>
        <taxon>Bacillati</taxon>
        <taxon>Actinomycetota</taxon>
        <taxon>Actinomycetes</taxon>
        <taxon>Glycomycetales</taxon>
        <taxon>Glycomycetaceae</taxon>
        <taxon>Glycomyces</taxon>
    </lineage>
</organism>
<gene>
    <name evidence="7" type="ORF">EIW28_09815</name>
</gene>
<dbReference type="PROSITE" id="PS50977">
    <property type="entry name" value="HTH_TETR_2"/>
    <property type="match status" value="1"/>
</dbReference>
<evidence type="ECO:0000259" key="6">
    <source>
        <dbReference type="PROSITE" id="PS50977"/>
    </source>
</evidence>
<sequence length="366" mass="38575">MDAEDAPDARGRPVERVAVAEVALDDVGSGLLERLGLRARRVPGEGPHDPAVGEEAGRDGPALASGRAGHEDGPIGRGHDEVLPFLGPPTSIGGGDPVTETEHYTRLFAGTRGGTVHTTAKRAERADAQRNRRKVLETADRLFGEGGTAVSLGEIAAAAGVGAGTVYRHFPTKDALLATVLDRRLAALGDYGAEMVRHPDPEAAFFAYLGFLADQALANRAICEALAGRGDWMEPTKAAGSCVIDSPLAVLLRRVQDSGAVRGDLDLEDVRALLSCCVGMAAATGSRDRARRLAEVVWDGLRTERNPENRNETPVGSEPRDETVVTEGGCPVCGGPIAHAGTGRPAKFCSPACRQRAFREKRKRSA</sequence>
<dbReference type="PANTHER" id="PTHR30055">
    <property type="entry name" value="HTH-TYPE TRANSCRIPTIONAL REGULATOR RUTR"/>
    <property type="match status" value="1"/>
</dbReference>
<evidence type="ECO:0000256" key="5">
    <source>
        <dbReference type="SAM" id="MobiDB-lite"/>
    </source>
</evidence>
<proteinExistence type="predicted"/>
<keyword evidence="2 4" id="KW-0238">DNA-binding</keyword>
<feature type="region of interest" description="Disordered" evidence="5">
    <location>
        <begin position="304"/>
        <end position="324"/>
    </location>
</feature>
<evidence type="ECO:0000313" key="7">
    <source>
        <dbReference type="EMBL" id="RRS00822.1"/>
    </source>
</evidence>